<accession>A0ACC5X439</accession>
<sequence length="149" mass="16890">MIPDGAMEPVLVPQPQFHAQLSHTTHKVCDDSLQPDNIDLKVFDPSTNSQIQFILKSTDTPYTLTKKYLQMRPELGENLHLAYNGNPVTAQKSLRELGVKSVLCSSPTRNALEDKRLDITLLLLSVKFFFHKIKSISLLTLLKTKGYFY</sequence>
<gene>
    <name evidence="1" type="ORF">PGIGA_G00053600</name>
</gene>
<organism evidence="1 2">
    <name type="scientific">Pangasianodon gigas</name>
    <name type="common">Mekong giant catfish</name>
    <name type="synonym">Pangasius gigas</name>
    <dbReference type="NCBI Taxonomy" id="30993"/>
    <lineage>
        <taxon>Eukaryota</taxon>
        <taxon>Metazoa</taxon>
        <taxon>Chordata</taxon>
        <taxon>Craniata</taxon>
        <taxon>Vertebrata</taxon>
        <taxon>Euteleostomi</taxon>
        <taxon>Actinopterygii</taxon>
        <taxon>Neopterygii</taxon>
        <taxon>Teleostei</taxon>
        <taxon>Ostariophysi</taxon>
        <taxon>Siluriformes</taxon>
        <taxon>Pangasiidae</taxon>
        <taxon>Pangasianodon</taxon>
    </lineage>
</organism>
<comment type="caution">
    <text evidence="1">The sequence shown here is derived from an EMBL/GenBank/DDBJ whole genome shotgun (WGS) entry which is preliminary data.</text>
</comment>
<dbReference type="EMBL" id="CM040467">
    <property type="protein sequence ID" value="MCI4385686.1"/>
    <property type="molecule type" value="Genomic_DNA"/>
</dbReference>
<dbReference type="Proteomes" id="UP000829447">
    <property type="component" value="Linkage Group LG14"/>
</dbReference>
<name>A0ACC5X439_PANGG</name>
<keyword evidence="2" id="KW-1185">Reference proteome</keyword>
<proteinExistence type="predicted"/>
<protein>
    <submittedName>
        <fullName evidence="1">Uncharacterized protein</fullName>
    </submittedName>
</protein>
<evidence type="ECO:0000313" key="2">
    <source>
        <dbReference type="Proteomes" id="UP000829447"/>
    </source>
</evidence>
<reference evidence="1 2" key="1">
    <citation type="journal article" date="2022" name="bioRxiv">
        <title>An ancient truncated duplication of the anti-Mullerian hormone receptor type 2 gene is a potential conserved master sex determinant in the Pangasiidae catfish family.</title>
        <authorList>
            <person name="Wen M."/>
            <person name="Pan Q."/>
            <person name="Jouanno E."/>
            <person name="Montfort J."/>
            <person name="Zahm M."/>
            <person name="Cabau C."/>
            <person name="Klopp C."/>
            <person name="Iampietro C."/>
            <person name="Roques C."/>
            <person name="Bouchez O."/>
            <person name="Castinel A."/>
            <person name="Donnadieu C."/>
            <person name="Parrinello H."/>
            <person name="Poncet C."/>
            <person name="Belmonte E."/>
            <person name="Gautier V."/>
            <person name="Avarre J.-C."/>
            <person name="Dugue R."/>
            <person name="Gustiano R."/>
            <person name="Ha T.T.T."/>
            <person name="Campet M."/>
            <person name="Sriphairoj K."/>
            <person name="Ribolli J."/>
            <person name="de Almeida F.L."/>
            <person name="Desvignes T."/>
            <person name="Postlethwait J.H."/>
            <person name="Bucao C.F."/>
            <person name="Robinson-Rechavi M."/>
            <person name="Bobe J."/>
            <person name="Herpin A."/>
            <person name="Guiguen Y."/>
        </authorList>
    </citation>
    <scope>NUCLEOTIDE SEQUENCE [LARGE SCALE GENOMIC DNA]</scope>
    <source>
        <strain evidence="1">YG-Dec2019</strain>
    </source>
</reference>
<evidence type="ECO:0000313" key="1">
    <source>
        <dbReference type="EMBL" id="MCI4385686.1"/>
    </source>
</evidence>